<feature type="transmembrane region" description="Helical" evidence="2">
    <location>
        <begin position="191"/>
        <end position="212"/>
    </location>
</feature>
<feature type="domain" description="TPM" evidence="3">
    <location>
        <begin position="45"/>
        <end position="168"/>
    </location>
</feature>
<name>A0AA48LX81_9ZZZZ</name>
<keyword evidence="2" id="KW-0472">Membrane</keyword>
<dbReference type="Gene3D" id="3.10.310.50">
    <property type="match status" value="1"/>
</dbReference>
<evidence type="ECO:0000313" key="4">
    <source>
        <dbReference type="EMBL" id="CAJ0852333.1"/>
    </source>
</evidence>
<proteinExistence type="predicted"/>
<evidence type="ECO:0000256" key="1">
    <source>
        <dbReference type="SAM" id="MobiDB-lite"/>
    </source>
</evidence>
<keyword evidence="2" id="KW-1133">Transmembrane helix</keyword>
<protein>
    <recommendedName>
        <fullName evidence="3">TPM domain-containing protein</fullName>
    </recommendedName>
</protein>
<gene>
    <name evidence="4" type="ORF">AMST5_00542</name>
</gene>
<dbReference type="AlphaFoldDB" id="A0AA48LX81"/>
<feature type="region of interest" description="Disordered" evidence="1">
    <location>
        <begin position="250"/>
        <end position="274"/>
    </location>
</feature>
<dbReference type="PANTHER" id="PTHR30373">
    <property type="entry name" value="UPF0603 PROTEIN YGCG"/>
    <property type="match status" value="1"/>
</dbReference>
<sequence>MQRALSAPAAAPRLQFLRGLLAVVFVLVAGLSFAGPDYPELTGRVVDQAGVIPAPMRATLQTKLKDLEDKSGIQLVVATIRSLGEYDVETYANGLFRYWKLGEAKKNNGVLFLVAPNDRKMRIEVGYGLEGTLTDALSKVILATAVAPKFKSGDFGAGVERGVEGIIEVLSGDSAEWVKKVPPPPSLFEELFPLIIFALFVFIFIMMVRGGGGPTSYRTYRRGGPPVIIIPSSRDWDDFGGSSGGSSWGGGGGGFDGFSGGGGSSGGGGASGDW</sequence>
<accession>A0AA48LX81</accession>
<organism evidence="4">
    <name type="scientific">freshwater sediment metagenome</name>
    <dbReference type="NCBI Taxonomy" id="556182"/>
    <lineage>
        <taxon>unclassified sequences</taxon>
        <taxon>metagenomes</taxon>
        <taxon>ecological metagenomes</taxon>
    </lineage>
</organism>
<evidence type="ECO:0000256" key="2">
    <source>
        <dbReference type="SAM" id="Phobius"/>
    </source>
</evidence>
<dbReference type="Pfam" id="PF04536">
    <property type="entry name" value="TPM_phosphatase"/>
    <property type="match status" value="1"/>
</dbReference>
<dbReference type="PANTHER" id="PTHR30373:SF2">
    <property type="entry name" value="UPF0603 PROTEIN YGCG"/>
    <property type="match status" value="1"/>
</dbReference>
<evidence type="ECO:0000259" key="3">
    <source>
        <dbReference type="Pfam" id="PF04536"/>
    </source>
</evidence>
<keyword evidence="2" id="KW-0812">Transmembrane</keyword>
<dbReference type="InterPro" id="IPR007621">
    <property type="entry name" value="TPM_dom"/>
</dbReference>
<reference evidence="4" key="1">
    <citation type="submission" date="2023-07" db="EMBL/GenBank/DDBJ databases">
        <authorList>
            <person name="Pelsma A.J. K."/>
        </authorList>
    </citation>
    <scope>NUCLEOTIDE SEQUENCE</scope>
</reference>
<dbReference type="EMBL" id="OY288114">
    <property type="protein sequence ID" value="CAJ0852333.1"/>
    <property type="molecule type" value="Genomic_DNA"/>
</dbReference>